<dbReference type="Proteomes" id="UP000765509">
    <property type="component" value="Unassembled WGS sequence"/>
</dbReference>
<evidence type="ECO:0000256" key="2">
    <source>
        <dbReference type="ARBA" id="ARBA00022737"/>
    </source>
</evidence>
<dbReference type="EMBL" id="AVOT02005532">
    <property type="protein sequence ID" value="MBW0479310.1"/>
    <property type="molecule type" value="Genomic_DNA"/>
</dbReference>
<dbReference type="PANTHER" id="PTHR23346">
    <property type="entry name" value="TRANSLATIONAL ACTIVATOR GCN1-RELATED"/>
    <property type="match status" value="1"/>
</dbReference>
<reference evidence="5" key="1">
    <citation type="submission" date="2021-03" db="EMBL/GenBank/DDBJ databases">
        <title>Draft genome sequence of rust myrtle Austropuccinia psidii MF-1, a brazilian biotype.</title>
        <authorList>
            <person name="Quecine M.C."/>
            <person name="Pachon D.M.R."/>
            <person name="Bonatelli M.L."/>
            <person name="Correr F.H."/>
            <person name="Franceschini L.M."/>
            <person name="Leite T.F."/>
            <person name="Margarido G.R.A."/>
            <person name="Almeida C.A."/>
            <person name="Ferrarezi J.A."/>
            <person name="Labate C.A."/>
        </authorList>
    </citation>
    <scope>NUCLEOTIDE SEQUENCE</scope>
    <source>
        <strain evidence="5">MF-1</strain>
    </source>
</reference>
<dbReference type="InterPro" id="IPR057546">
    <property type="entry name" value="HEAT_GCN1"/>
</dbReference>
<dbReference type="SUPFAM" id="SSF48371">
    <property type="entry name" value="ARM repeat"/>
    <property type="match status" value="4"/>
</dbReference>
<dbReference type="InterPro" id="IPR034085">
    <property type="entry name" value="TOG"/>
</dbReference>
<dbReference type="PROSITE" id="PS50077">
    <property type="entry name" value="HEAT_REPEAT"/>
    <property type="match status" value="3"/>
</dbReference>
<organism evidence="5 6">
    <name type="scientific">Austropuccinia psidii MF-1</name>
    <dbReference type="NCBI Taxonomy" id="1389203"/>
    <lineage>
        <taxon>Eukaryota</taxon>
        <taxon>Fungi</taxon>
        <taxon>Dikarya</taxon>
        <taxon>Basidiomycota</taxon>
        <taxon>Pucciniomycotina</taxon>
        <taxon>Pucciniomycetes</taxon>
        <taxon>Pucciniales</taxon>
        <taxon>Sphaerophragmiaceae</taxon>
        <taxon>Austropuccinia</taxon>
    </lineage>
</organism>
<keyword evidence="6" id="KW-1185">Reference proteome</keyword>
<dbReference type="InterPro" id="IPR056810">
    <property type="entry name" value="GNC1-like_N"/>
</dbReference>
<evidence type="ECO:0000256" key="3">
    <source>
        <dbReference type="PROSITE-ProRule" id="PRU00103"/>
    </source>
</evidence>
<dbReference type="InterPro" id="IPR056809">
    <property type="entry name" value="HEAT_GCN1_fung"/>
</dbReference>
<name>A0A9Q3CAZ5_9BASI</name>
<feature type="repeat" description="HEAT" evidence="3">
    <location>
        <begin position="2047"/>
        <end position="2084"/>
    </location>
</feature>
<proteinExistence type="inferred from homology"/>
<evidence type="ECO:0000259" key="4">
    <source>
        <dbReference type="SMART" id="SM01349"/>
    </source>
</evidence>
<comment type="caution">
    <text evidence="5">The sequence shown here is derived from an EMBL/GenBank/DDBJ whole genome shotgun (WGS) entry which is preliminary data.</text>
</comment>
<feature type="domain" description="TOG" evidence="4">
    <location>
        <begin position="1401"/>
        <end position="1639"/>
    </location>
</feature>
<dbReference type="SMART" id="SM01349">
    <property type="entry name" value="TOG"/>
    <property type="match status" value="1"/>
</dbReference>
<feature type="repeat" description="HEAT" evidence="3">
    <location>
        <begin position="1579"/>
        <end position="1616"/>
    </location>
</feature>
<dbReference type="GO" id="GO:0005829">
    <property type="term" value="C:cytosol"/>
    <property type="evidence" value="ECO:0007669"/>
    <property type="project" value="TreeGrafter"/>
</dbReference>
<dbReference type="InterPro" id="IPR011989">
    <property type="entry name" value="ARM-like"/>
</dbReference>
<dbReference type="Pfam" id="PF24993">
    <property type="entry name" value="GNC1_N"/>
    <property type="match status" value="1"/>
</dbReference>
<dbReference type="InterPro" id="IPR016024">
    <property type="entry name" value="ARM-type_fold"/>
</dbReference>
<keyword evidence="2" id="KW-0677">Repeat</keyword>
<dbReference type="Gene3D" id="1.25.10.10">
    <property type="entry name" value="Leucine-rich Repeat Variant"/>
    <property type="match status" value="7"/>
</dbReference>
<dbReference type="Pfam" id="PF23271">
    <property type="entry name" value="HEAT_GCN1"/>
    <property type="match status" value="1"/>
</dbReference>
<dbReference type="Pfam" id="PF24916">
    <property type="entry name" value="HEAT_GCN1_fung"/>
    <property type="match status" value="1"/>
</dbReference>
<evidence type="ECO:0000313" key="5">
    <source>
        <dbReference type="EMBL" id="MBW0479310.1"/>
    </source>
</evidence>
<dbReference type="GO" id="GO:0006417">
    <property type="term" value="P:regulation of translation"/>
    <property type="evidence" value="ECO:0007669"/>
    <property type="project" value="TreeGrafter"/>
</dbReference>
<dbReference type="GO" id="GO:0034198">
    <property type="term" value="P:cellular response to amino acid starvation"/>
    <property type="evidence" value="ECO:0007669"/>
    <property type="project" value="TreeGrafter"/>
</dbReference>
<dbReference type="Pfam" id="PF12074">
    <property type="entry name" value="Gcn1_N"/>
    <property type="match status" value="1"/>
</dbReference>
<dbReference type="InterPro" id="IPR022716">
    <property type="entry name" value="Gcn1_N"/>
</dbReference>
<dbReference type="GO" id="GO:0019887">
    <property type="term" value="F:protein kinase regulator activity"/>
    <property type="evidence" value="ECO:0007669"/>
    <property type="project" value="TreeGrafter"/>
</dbReference>
<evidence type="ECO:0000313" key="6">
    <source>
        <dbReference type="Proteomes" id="UP000765509"/>
    </source>
</evidence>
<evidence type="ECO:0000256" key="1">
    <source>
        <dbReference type="ARBA" id="ARBA00007366"/>
    </source>
</evidence>
<protein>
    <recommendedName>
        <fullName evidence="4">TOG domain-containing protein</fullName>
    </recommendedName>
</protein>
<comment type="similarity">
    <text evidence="1">Belongs to the GCN1 family.</text>
</comment>
<dbReference type="Pfam" id="PF24987">
    <property type="entry name" value="HEAT_EF3_N"/>
    <property type="match status" value="2"/>
</dbReference>
<dbReference type="OrthoDB" id="5148094at2759"/>
<gene>
    <name evidence="5" type="ORF">O181_019025</name>
</gene>
<sequence length="2589" mass="284110">MVSTSIENWVSNTSNGIRSSSDDEDFSSRSSRLTWDTVIDHARSKIFTSKLSIRLPFLQQDLLLLVKSTPAPATSDAFELIKLLFETIPRYEDTHSRKAVLVVLLALLHKNDASLASPFKNFDSGLTATVIKFLSQEASSSCSKSAGGAYRAPGTRFALLLWASQVLQTSIALWDSSSSEPSTITLLVNALGLLFDSLHEPQLSRAVMLKSATVIVRRAVRTNHEKIPHLLQNLTRLASPVTNASLLGLVIDVALRLRIGKELAKGAPDGIGVGYVIAYKDQTLHWWTTQVLGSKSCLSPWTTCAFSDFFSRVLTADDFDVNVLNPATKFLIRSPEVAMPALTNFVRISPHLLPSEIRTKFLPAIASASLSSNSETRNSAQAFFEVLFRDLDSEIIIPLAAETVSYPLKMGKTANPEHRATLLNMLACLKPSMSSSPTLIKLCCEMLSKETNENALKGVATTIQQHLKFLLDVRAEIDPFSIHAITKSMQDPKPIIRKTACLAIGLALWRSSQSFCHSTADFPVALPIDSQFQSSLARAFEVNLKNASTNPLASVAGPIEGYVAIALCGSPLFDQSPDIQALWDNNPVLRSLILGSPKPSFLFLERLIRKPTATQDESIWLARALDSVFQKFRPQLLQDSLIRTLFSHAILFLALECPYHETRKLSTELLEEWYKQSPELASLMLVCGLQDLAVNNDSHDKLSPTVLDTRLRFLLSNLIKNNKDTSEEVKTRFIVDCFVACHQPAINDATSFWVGLAHLAGLEPKKIILSHFQQLMSSIENILSNFSDRGLKLCDAAYRAVTTLCIIVPDVSLPQVVQQIFEHLNSEKMAYLGAFELGVWSTPSGQTFVDVLASRKSNEASAKNTKVDSIERWELEVRASLAQKKAGASTVLSKAEKALVEAQLVKEAEVRDRVAITLASLKRGYSLIHSLIKAHKTSEITLRDYAVRIVNHCIGVLQTDAASLVLQEGLSAFFVVGEIFTAKLGSVREPLMWCMLRGLNTKVVPKDMTVEPLADLVTRVLYKIRSLAEQQSIDGPTFACFAPLLSQVITKRGLGLQPSQVEESLEQIALVIDIVNFAGSEATKMHDLRLRLIEDCLTVIGTFPQLIKAATLALVTVGSSMSLDASEQDIRALLLGLLSSESQSRYAALQAAQPLDMTDIEWSPELWIARHDEDERNAGLASDLWLENGLKISENCLDSLLSLLEHSASSIRDAAAKSIAEAVQVYPHLAKDAFVNISNRYQFLARELVPQYDAFGMIIPESLDQEDPWQYRAAQANTLYYLALTWENTDILPLFDFLVQRALGDRNELVRTRMLAAGNAAIDLRGAEHLEKLISTLKAILANGAIGPTAAVDHVTEAAVLLFGRLARHLSVTDERLTDVIDRLVGALKTPSEVVQSAISDCLPPLVRLRKSEAPILIQRLLGETLNGIKYAERRGAAYGLAGAIKGRGITSIQEFAIFESLRNAMEDKKNPRARQGALFAFKILTNSLGRLFEPYLIPAIPFLLTAFGDGAAEVREAIQDTAKEIMRGLSGHAVKLILPSLLMGLNDKQWRTKKGAIELMGAMAYLAPKQLSMSLPTIIPRLTETLTDTHAQVRTAANSSLKKFGEVVTNPEISAIQEQLLGALVDPALKTGKALDSLLGTAFVHYVDTSSLALLIPIIERGLRERSADIKRKATQIVGNLATLTESKDLSPYLPQLMPKVRQVLVDPVPEARATAAKALGTLVERLGEDSFPELVSSLFDTLRRDAPGVDQQGAAQGLSEIMSGLGTEKLDDLLPEIISNTNSPKAFVREGFISLLIFLPATYGERFSPYLGRIIRPVLNGLADDSDYVREASMRAGSMIITNHSTKAVDLLMPELEKGVFHESWRIRQSSIRLLGDLLFRISGITAKADLANDDVDDEEAVITNAEASRMLIENLGKERRDKVLAAVYVTRQDSSGIVRSTSVQIWKALVHNTPKVAREIMPSLMQCLIQILASPGEEQQETAARTLCELVKKLGDNIMGVIILNLQKSMHSEDNRFRQGVSLALIHLISSISQTQLEDNESALIGIVRSALVDPHEAVRSTAAKAFDSLQQRLGSTAVEHVLPTLLHALRQSGDSSEAALAALKELMRVGAANILPQLLPVLNRRPITPFNARALASLVSVSGNSITKYISSVVDSLMLSRREEQDKGIREALDHSLNVLLGSLEELDTINVLMIHLLGMAKSETPTKRVDGCDAFSLLCASNTVSRSDYNVLWVRQLVSLLDDPVPDVVDSAWVAMDEMVKAMPKNEMDVLVVPLRRAIESSVAPGRHLPGFSRPSGLKPLMPILLHGILTGAAEQREQAALAFGDIVERCSEEHVKPYVTQITGPLIRIMGDRFPAPVKSAILQTLGVLLSRIPQFVKPFFPQLQRTFMKSLYDVASLNVRKKAINALGLLMNHQPRIDPLITELLGGIKSCEDIEIHESLVFALAAVVANGRVNVGQAIMTDVTKFLDESFDLERHSEGLALALSHLVGAVASGQPTYLFPLMKYILSDPPTMLGSMCIRQLVENVPDALYDLGMEQEVVTFLLKHSASSYPPHIGRPLREAREAVKISPKFAGDKKFEGKL</sequence>
<dbReference type="Pfam" id="PF24984">
    <property type="entry name" value="HEAT_EF3_GNC1"/>
    <property type="match status" value="1"/>
</dbReference>
<feature type="repeat" description="HEAT" evidence="3">
    <location>
        <begin position="1698"/>
        <end position="1736"/>
    </location>
</feature>
<dbReference type="PANTHER" id="PTHR23346:SF7">
    <property type="entry name" value="STALLED RIBOSOME SENSOR GCN1"/>
    <property type="match status" value="1"/>
</dbReference>
<dbReference type="InterPro" id="IPR021133">
    <property type="entry name" value="HEAT_type_2"/>
</dbReference>
<accession>A0A9Q3CAZ5</accession>